<evidence type="ECO:0000313" key="2">
    <source>
        <dbReference type="Proteomes" id="UP000789405"/>
    </source>
</evidence>
<gene>
    <name evidence="1" type="ORF">DERYTH_LOCUS10729</name>
</gene>
<protein>
    <submittedName>
        <fullName evidence="1">11661_t:CDS:1</fullName>
    </submittedName>
</protein>
<feature type="non-terminal residue" evidence="1">
    <location>
        <position position="1"/>
    </location>
</feature>
<accession>A0A9N9HAQ4</accession>
<evidence type="ECO:0000313" key="1">
    <source>
        <dbReference type="EMBL" id="CAG8661325.1"/>
    </source>
</evidence>
<proteinExistence type="predicted"/>
<dbReference type="EMBL" id="CAJVPY010006364">
    <property type="protein sequence ID" value="CAG8661325.1"/>
    <property type="molecule type" value="Genomic_DNA"/>
</dbReference>
<comment type="caution">
    <text evidence="1">The sequence shown here is derived from an EMBL/GenBank/DDBJ whole genome shotgun (WGS) entry which is preliminary data.</text>
</comment>
<reference evidence="1" key="1">
    <citation type="submission" date="2021-06" db="EMBL/GenBank/DDBJ databases">
        <authorList>
            <person name="Kallberg Y."/>
            <person name="Tangrot J."/>
            <person name="Rosling A."/>
        </authorList>
    </citation>
    <scope>NUCLEOTIDE SEQUENCE</scope>
    <source>
        <strain evidence="1">MA453B</strain>
    </source>
</reference>
<sequence length="47" mass="5279">NFEERSIYGETPGLMSIQKGPQGLAEFTSTASMRGDFRPYKRTSKAH</sequence>
<organism evidence="1 2">
    <name type="scientific">Dentiscutata erythropus</name>
    <dbReference type="NCBI Taxonomy" id="1348616"/>
    <lineage>
        <taxon>Eukaryota</taxon>
        <taxon>Fungi</taxon>
        <taxon>Fungi incertae sedis</taxon>
        <taxon>Mucoromycota</taxon>
        <taxon>Glomeromycotina</taxon>
        <taxon>Glomeromycetes</taxon>
        <taxon>Diversisporales</taxon>
        <taxon>Gigasporaceae</taxon>
        <taxon>Dentiscutata</taxon>
    </lineage>
</organism>
<name>A0A9N9HAQ4_9GLOM</name>
<dbReference type="AlphaFoldDB" id="A0A9N9HAQ4"/>
<dbReference type="Proteomes" id="UP000789405">
    <property type="component" value="Unassembled WGS sequence"/>
</dbReference>
<keyword evidence="2" id="KW-1185">Reference proteome</keyword>